<dbReference type="AlphaFoldDB" id="B8KQP5"/>
<evidence type="ECO:0000313" key="1">
    <source>
        <dbReference type="EMBL" id="EED36647.1"/>
    </source>
</evidence>
<evidence type="ECO:0008006" key="3">
    <source>
        <dbReference type="Google" id="ProtNLM"/>
    </source>
</evidence>
<dbReference type="OrthoDB" id="288532at2"/>
<protein>
    <recommendedName>
        <fullName evidence="3">Sulfotransferase</fullName>
    </recommendedName>
</protein>
<dbReference type="GO" id="GO:0008146">
    <property type="term" value="F:sulfotransferase activity"/>
    <property type="evidence" value="ECO:0007669"/>
    <property type="project" value="InterPro"/>
</dbReference>
<gene>
    <name evidence="1" type="ORF">NOR51B_2599</name>
</gene>
<evidence type="ECO:0000313" key="2">
    <source>
        <dbReference type="Proteomes" id="UP000004699"/>
    </source>
</evidence>
<dbReference type="STRING" id="565045.NOR51B_2599"/>
<dbReference type="HOGENOM" id="CLU_094945_1_0_6"/>
<dbReference type="Proteomes" id="UP000004699">
    <property type="component" value="Unassembled WGS sequence"/>
</dbReference>
<dbReference type="Pfam" id="PF03567">
    <property type="entry name" value="Sulfotransfer_2"/>
    <property type="match status" value="1"/>
</dbReference>
<sequence length="216" mass="25889">MLLSHRYRFLFVHIAKTGGTSVRGALQKYRWRDPYYLPQFIASKLSSITRHEVGIKLPRHSKIIAARELLPHEFFDELFKFAFVRNPWDLQVSSYHHIKRERPQLLLENESFEDFLSRKLDPQRPWQYHLDTSITPQSDYLIDLRGNVIADFIGRYENLQEDFSHCCERIGIPAPTLPHKRKADDRDRYRSYYNDKTRDLVAQHFARDIELFDYAF</sequence>
<dbReference type="Gene3D" id="3.40.50.300">
    <property type="entry name" value="P-loop containing nucleotide triphosphate hydrolases"/>
    <property type="match status" value="1"/>
</dbReference>
<dbReference type="RefSeq" id="WP_009021390.1">
    <property type="nucleotide sequence ID" value="NZ_DS999411.1"/>
</dbReference>
<keyword evidence="2" id="KW-1185">Reference proteome</keyword>
<dbReference type="InterPro" id="IPR027417">
    <property type="entry name" value="P-loop_NTPase"/>
</dbReference>
<dbReference type="EMBL" id="DS999411">
    <property type="protein sequence ID" value="EED36647.1"/>
    <property type="molecule type" value="Genomic_DNA"/>
</dbReference>
<dbReference type="InterPro" id="IPR005331">
    <property type="entry name" value="Sulfotransferase"/>
</dbReference>
<dbReference type="SUPFAM" id="SSF52540">
    <property type="entry name" value="P-loop containing nucleoside triphosphate hydrolases"/>
    <property type="match status" value="1"/>
</dbReference>
<dbReference type="GO" id="GO:0016020">
    <property type="term" value="C:membrane"/>
    <property type="evidence" value="ECO:0007669"/>
    <property type="project" value="InterPro"/>
</dbReference>
<dbReference type="eggNOG" id="COG1943">
    <property type="taxonomic scope" value="Bacteria"/>
</dbReference>
<organism evidence="1 2">
    <name type="scientific">Luminiphilus syltensis NOR5-1B</name>
    <dbReference type="NCBI Taxonomy" id="565045"/>
    <lineage>
        <taxon>Bacteria</taxon>
        <taxon>Pseudomonadati</taxon>
        <taxon>Pseudomonadota</taxon>
        <taxon>Gammaproteobacteria</taxon>
        <taxon>Cellvibrionales</taxon>
        <taxon>Halieaceae</taxon>
        <taxon>Luminiphilus</taxon>
    </lineage>
</organism>
<proteinExistence type="predicted"/>
<name>B8KQP5_9GAMM</name>
<accession>B8KQP5</accession>
<reference evidence="2" key="1">
    <citation type="journal article" date="2013" name="BMC Microbiol.">
        <title>Taxonomy and evolution of bacteriochlorophyll a-containing members of the OM60/NOR5 clade of marine gammaproteobacteria: description of Luminiphilus syltensis gen. nov., sp. nov., reclassification of Haliea rubra as Pseudohaliea rubra gen. nov., comb. nov., and emendation of Chromatocurvus halotolerans.</title>
        <authorList>
            <person name="Spring S."/>
            <person name="Riedel T."/>
            <person name="Sproer C."/>
            <person name="Yan S."/>
            <person name="Harder J."/>
            <person name="Fuchs B.M."/>
        </authorList>
    </citation>
    <scope>NUCLEOTIDE SEQUENCE [LARGE SCALE GENOMIC DNA]</scope>
    <source>
        <strain evidence="2">NOR51-B</strain>
    </source>
</reference>